<comment type="catalytic activity">
    <reaction evidence="10">
        <text>a ubiquinone + NADH + 5 H(+)(in) = a ubiquinol + NAD(+) + 4 H(+)(out)</text>
        <dbReference type="Rhea" id="RHEA:29091"/>
        <dbReference type="Rhea" id="RHEA-COMP:9565"/>
        <dbReference type="Rhea" id="RHEA-COMP:9566"/>
        <dbReference type="ChEBI" id="CHEBI:15378"/>
        <dbReference type="ChEBI" id="CHEBI:16389"/>
        <dbReference type="ChEBI" id="CHEBI:17976"/>
        <dbReference type="ChEBI" id="CHEBI:57540"/>
        <dbReference type="ChEBI" id="CHEBI:57945"/>
        <dbReference type="EC" id="7.1.1.2"/>
    </reaction>
</comment>
<comment type="subcellular location">
    <subcellularLocation>
        <location evidence="1">Membrane</location>
        <topology evidence="1">Multi-pass membrane protein</topology>
    </subcellularLocation>
</comment>
<evidence type="ECO:0000256" key="5">
    <source>
        <dbReference type="ARBA" id="ARBA00022967"/>
    </source>
</evidence>
<protein>
    <recommendedName>
        <fullName evidence="3">NADH-ubiquinone oxidoreductase chain 4L</fullName>
    </recommendedName>
    <alternativeName>
        <fullName evidence="9">NADH dehydrogenase subunit 4L</fullName>
    </alternativeName>
</protein>
<keyword evidence="6 11" id="KW-1133">Transmembrane helix</keyword>
<keyword evidence="7" id="KW-0520">NAD</keyword>
<evidence type="ECO:0000256" key="1">
    <source>
        <dbReference type="ARBA" id="ARBA00004141"/>
    </source>
</evidence>
<geneLocation type="mitochondrion" evidence="12"/>
<keyword evidence="5" id="KW-1278">Translocase</keyword>
<evidence type="ECO:0000256" key="9">
    <source>
        <dbReference type="ARBA" id="ARBA00031586"/>
    </source>
</evidence>
<comment type="similarity">
    <text evidence="2">Belongs to the complex I subunit 4L family.</text>
</comment>
<evidence type="ECO:0000256" key="3">
    <source>
        <dbReference type="ARBA" id="ARBA00016612"/>
    </source>
</evidence>
<dbReference type="InterPro" id="IPR039428">
    <property type="entry name" value="NUOK/Mnh_C1-like"/>
</dbReference>
<evidence type="ECO:0000256" key="11">
    <source>
        <dbReference type="SAM" id="Phobius"/>
    </source>
</evidence>
<organism evidence="12">
    <name type="scientific">Pimpla luctuosa</name>
    <dbReference type="NCBI Taxonomy" id="495389"/>
    <lineage>
        <taxon>Eukaryota</taxon>
        <taxon>Metazoa</taxon>
        <taxon>Ecdysozoa</taxon>
        <taxon>Arthropoda</taxon>
        <taxon>Hexapoda</taxon>
        <taxon>Insecta</taxon>
        <taxon>Pterygota</taxon>
        <taxon>Neoptera</taxon>
        <taxon>Endopterygota</taxon>
        <taxon>Hymenoptera</taxon>
        <taxon>Apocrita</taxon>
        <taxon>Ichneumonoidea</taxon>
        <taxon>Ichneumonidae</taxon>
        <taxon>Pimplinae</taxon>
        <taxon>Pimplini</taxon>
        <taxon>Pimpla</taxon>
    </lineage>
</organism>
<reference evidence="12" key="1">
    <citation type="journal article" date="2018" name="Mol. Phylogenet. Evol.">
        <title>Mitochondrial phylogenomics of the Hymenoptera.</title>
        <authorList>
            <person name="Tang P."/>
            <person name="Zhu J.C."/>
            <person name="Zheng B.Y."/>
            <person name="Wei S.J."/>
            <person name="Sharkey M."/>
            <person name="Chen X.X."/>
            <person name="Vogler A.P."/>
        </authorList>
    </citation>
    <scope>NUCLEOTIDE SEQUENCE</scope>
</reference>
<feature type="transmembrane region" description="Helical" evidence="11">
    <location>
        <begin position="6"/>
        <end position="23"/>
    </location>
</feature>
<gene>
    <name evidence="12" type="primary">nad4l</name>
</gene>
<evidence type="ECO:0000256" key="8">
    <source>
        <dbReference type="ARBA" id="ARBA00023136"/>
    </source>
</evidence>
<proteinExistence type="inferred from homology"/>
<accession>A0A3Q8UA83</accession>
<dbReference type="AlphaFoldDB" id="A0A3Q8UA83"/>
<feature type="transmembrane region" description="Helical" evidence="11">
    <location>
        <begin position="30"/>
        <end position="51"/>
    </location>
</feature>
<dbReference type="GO" id="GO:0008137">
    <property type="term" value="F:NADH dehydrogenase (ubiquinone) activity"/>
    <property type="evidence" value="ECO:0007669"/>
    <property type="project" value="UniProtKB-EC"/>
</dbReference>
<dbReference type="EMBL" id="MG923506">
    <property type="protein sequence ID" value="AZL93382.1"/>
    <property type="molecule type" value="Genomic_DNA"/>
</dbReference>
<evidence type="ECO:0000256" key="10">
    <source>
        <dbReference type="ARBA" id="ARBA00049551"/>
    </source>
</evidence>
<keyword evidence="8 11" id="KW-0472">Membrane</keyword>
<evidence type="ECO:0000256" key="4">
    <source>
        <dbReference type="ARBA" id="ARBA00022692"/>
    </source>
</evidence>
<evidence type="ECO:0000256" key="6">
    <source>
        <dbReference type="ARBA" id="ARBA00022989"/>
    </source>
</evidence>
<dbReference type="Gene3D" id="1.10.287.3510">
    <property type="match status" value="1"/>
</dbReference>
<dbReference type="Pfam" id="PF00420">
    <property type="entry name" value="Oxidored_q2"/>
    <property type="match status" value="1"/>
</dbReference>
<evidence type="ECO:0000256" key="7">
    <source>
        <dbReference type="ARBA" id="ARBA00023027"/>
    </source>
</evidence>
<dbReference type="GO" id="GO:0016020">
    <property type="term" value="C:membrane"/>
    <property type="evidence" value="ECO:0007669"/>
    <property type="project" value="UniProtKB-SubCell"/>
</dbReference>
<name>A0A3Q8UA83_9HYME</name>
<evidence type="ECO:0000256" key="2">
    <source>
        <dbReference type="ARBA" id="ARBA00010519"/>
    </source>
</evidence>
<keyword evidence="12" id="KW-0496">Mitochondrion</keyword>
<keyword evidence="4 11" id="KW-0812">Transmembrane</keyword>
<feature type="transmembrane region" description="Helical" evidence="11">
    <location>
        <begin position="57"/>
        <end position="84"/>
    </location>
</feature>
<sequence length="96" mass="11466">MLFDYILSLYMFMITCFMFSYYYKHLMLTIISLEFIMISVFFNMFIILMVLESNLYLMIVFLTMGVCEGALGLSLIVLIVRFYGNDYMNSMSLMKW</sequence>
<evidence type="ECO:0000313" key="12">
    <source>
        <dbReference type="EMBL" id="AZL93382.1"/>
    </source>
</evidence>